<evidence type="ECO:0000256" key="1">
    <source>
        <dbReference type="SAM" id="SignalP"/>
    </source>
</evidence>
<sequence length="805" mass="81011">MRRSRSIRVIPTLVLAVLAVAAAPAVAAPAERFVATTGDDAANTCAVEATPCRTIQHAVDVSDAANTINVAAGTYVESVVVGQELTIVGPFSNDFPDDPARGGAAEARWMGDGGSPAVTATVDGIAIAGFTFGPATGPASGQAVLIESGAHVNQVWYSIFEHLERGIELDGSGSAFVAFNLFQDNDAASGEAVQGFSDDQTFLFQNLFRRNSTAVDLDGSTNGQVQENWSTGDATFTRMRVTGSMGVVGNLVEGVTEAGILLAGDADADIELNSIDGDGDGLRLTPDGGTVVSDPIVDGNNLHDLGGSGIEVAAGALSDILDAHGNRIFGTGAAGLLVEGDADVDATNNWWGCNEGPNQPGCDDYSGANVDADPWSIMTISADPDSIPVGGDTSQITASFNTNSDGDDILPQGIGDDVQVAFSTTLGDVDPAEDCTCGGLSLTELTSGDLPGTATVTATLDSESVSTDVTFTGAHATVTPAGADFQPTQVGGYSTRRKFTVSSDGNETLQVSNVGIGGTDSGDFVIPAGYDGCTGRSLAPGDHCVVEARFQPVGGPGAKDGTLVVDTNAIDTPATATLTGSASASPVLTIVPDSADFGTVSVNALSRQQKLVVYNGSAGGVTIDAATLGGADPSQFEITLDRCTGETVAPRRTCYIRTRFAPKSGGAKAAGVEIGSSSLGAPATAALTGTGDAVEALRITPPAHAFGAVPVGQRTKTGTWTVKNIGGVPVTVSSVDIGGSDPDQFQLGRTTCTGAALSPGQSCTAKVRFAPTGDPGPRSAQLAVNSSVSGTPASALTGTAVAPPI</sequence>
<organism evidence="3 4">
    <name type="scientific">Capillimicrobium parvum</name>
    <dbReference type="NCBI Taxonomy" id="2884022"/>
    <lineage>
        <taxon>Bacteria</taxon>
        <taxon>Bacillati</taxon>
        <taxon>Actinomycetota</taxon>
        <taxon>Thermoleophilia</taxon>
        <taxon>Solirubrobacterales</taxon>
        <taxon>Capillimicrobiaceae</taxon>
        <taxon>Capillimicrobium</taxon>
    </lineage>
</organism>
<protein>
    <recommendedName>
        <fullName evidence="2">Right handed beta helix domain-containing protein</fullName>
    </recommendedName>
</protein>
<dbReference type="Gene3D" id="2.60.40.10">
    <property type="entry name" value="Immunoglobulins"/>
    <property type="match status" value="4"/>
</dbReference>
<feature type="chain" id="PRO_5039503939" description="Right handed beta helix domain-containing protein" evidence="1">
    <location>
        <begin position="28"/>
        <end position="805"/>
    </location>
</feature>
<evidence type="ECO:0000313" key="3">
    <source>
        <dbReference type="EMBL" id="UGS38911.1"/>
    </source>
</evidence>
<dbReference type="InterPro" id="IPR012334">
    <property type="entry name" value="Pectin_lyas_fold"/>
</dbReference>
<dbReference type="Gene3D" id="2.160.20.10">
    <property type="entry name" value="Single-stranded right-handed beta-helix, Pectin lyase-like"/>
    <property type="match status" value="1"/>
</dbReference>
<feature type="domain" description="Right handed beta helix" evidence="2">
    <location>
        <begin position="204"/>
        <end position="349"/>
    </location>
</feature>
<dbReference type="InterPro" id="IPR013783">
    <property type="entry name" value="Ig-like_fold"/>
</dbReference>
<dbReference type="EMBL" id="CP087164">
    <property type="protein sequence ID" value="UGS38911.1"/>
    <property type="molecule type" value="Genomic_DNA"/>
</dbReference>
<dbReference type="GO" id="GO:0005975">
    <property type="term" value="P:carbohydrate metabolic process"/>
    <property type="evidence" value="ECO:0007669"/>
    <property type="project" value="UniProtKB-ARBA"/>
</dbReference>
<evidence type="ECO:0000313" key="4">
    <source>
        <dbReference type="Proteomes" id="UP001162834"/>
    </source>
</evidence>
<dbReference type="Proteomes" id="UP001162834">
    <property type="component" value="Chromosome"/>
</dbReference>
<dbReference type="InterPro" id="IPR011050">
    <property type="entry name" value="Pectin_lyase_fold/virulence"/>
</dbReference>
<keyword evidence="1" id="KW-0732">Signal</keyword>
<dbReference type="RefSeq" id="WP_259312922.1">
    <property type="nucleotide sequence ID" value="NZ_CP087164.1"/>
</dbReference>
<dbReference type="NCBIfam" id="NF012200">
    <property type="entry name" value="choice_anch_D"/>
    <property type="match status" value="3"/>
</dbReference>
<evidence type="ECO:0000259" key="2">
    <source>
        <dbReference type="Pfam" id="PF13229"/>
    </source>
</evidence>
<keyword evidence="4" id="KW-1185">Reference proteome</keyword>
<dbReference type="InterPro" id="IPR039448">
    <property type="entry name" value="Beta_helix"/>
</dbReference>
<dbReference type="Pfam" id="PF13229">
    <property type="entry name" value="Beta_helix"/>
    <property type="match status" value="1"/>
</dbReference>
<dbReference type="SUPFAM" id="SSF51126">
    <property type="entry name" value="Pectin lyase-like"/>
    <property type="match status" value="1"/>
</dbReference>
<dbReference type="AlphaFoldDB" id="A0A9E7C2W0"/>
<dbReference type="KEGG" id="sbae:DSM104329_05342"/>
<accession>A0A9E7C2W0</accession>
<proteinExistence type="predicted"/>
<feature type="signal peptide" evidence="1">
    <location>
        <begin position="1"/>
        <end position="27"/>
    </location>
</feature>
<reference evidence="3" key="1">
    <citation type="journal article" date="2022" name="Int. J. Syst. Evol. Microbiol.">
        <title>Pseudomonas aegrilactucae sp. nov. and Pseudomonas morbosilactucae sp. nov., pathogens causing bacterial rot of lettuce in Japan.</title>
        <authorList>
            <person name="Sawada H."/>
            <person name="Fujikawa T."/>
            <person name="Satou M."/>
        </authorList>
    </citation>
    <scope>NUCLEOTIDE SEQUENCE</scope>
    <source>
        <strain evidence="3">0166_1</strain>
    </source>
</reference>
<gene>
    <name evidence="3" type="ORF">DSM104329_05342</name>
</gene>
<name>A0A9E7C2W0_9ACTN</name>